<dbReference type="GO" id="GO:0005096">
    <property type="term" value="F:GTPase activator activity"/>
    <property type="evidence" value="ECO:0007669"/>
    <property type="project" value="InterPro"/>
</dbReference>
<dbReference type="Gene3D" id="1.20.1270.60">
    <property type="entry name" value="Arfaptin homology (AH) domain/BAR domain"/>
    <property type="match status" value="1"/>
</dbReference>
<feature type="domain" description="BAR" evidence="1">
    <location>
        <begin position="6"/>
        <end position="52"/>
    </location>
</feature>
<name>A0A183J4U6_9BILA</name>
<dbReference type="PANTHER" id="PTHR12552:SF1">
    <property type="entry name" value="RHO GTPASE-ACTIVATING PROTEIN GRAF"/>
    <property type="match status" value="1"/>
</dbReference>
<reference evidence="2 3" key="2">
    <citation type="submission" date="2018-11" db="EMBL/GenBank/DDBJ databases">
        <authorList>
            <consortium name="Pathogen Informatics"/>
        </authorList>
    </citation>
    <scope>NUCLEOTIDE SEQUENCE [LARGE SCALE GENOMIC DNA]</scope>
</reference>
<evidence type="ECO:0000259" key="1">
    <source>
        <dbReference type="Pfam" id="PF16746"/>
    </source>
</evidence>
<evidence type="ECO:0000313" key="2">
    <source>
        <dbReference type="EMBL" id="VDP35413.1"/>
    </source>
</evidence>
<dbReference type="EMBL" id="UZAM01014742">
    <property type="protein sequence ID" value="VDP35413.1"/>
    <property type="molecule type" value="Genomic_DNA"/>
</dbReference>
<gene>
    <name evidence="2" type="ORF">SBAD_LOCUS10894</name>
</gene>
<dbReference type="OrthoDB" id="3183924at2759"/>
<protein>
    <submittedName>
        <fullName evidence="4">BAR domain-containing protein</fullName>
    </submittedName>
</protein>
<proteinExistence type="predicted"/>
<dbReference type="AlphaFoldDB" id="A0A183J4U6"/>
<dbReference type="InterPro" id="IPR004148">
    <property type="entry name" value="BAR_dom"/>
</dbReference>
<keyword evidence="3" id="KW-1185">Reference proteome</keyword>
<reference evidence="4" key="1">
    <citation type="submission" date="2016-06" db="UniProtKB">
        <authorList>
            <consortium name="WormBaseParasite"/>
        </authorList>
    </citation>
    <scope>IDENTIFICATION</scope>
</reference>
<dbReference type="InterPro" id="IPR047234">
    <property type="entry name" value="GRAF_fam"/>
</dbReference>
<evidence type="ECO:0000313" key="3">
    <source>
        <dbReference type="Proteomes" id="UP000270296"/>
    </source>
</evidence>
<dbReference type="WBParaSite" id="SBAD_0001127001-mRNA-1">
    <property type="protein sequence ID" value="SBAD_0001127001-mRNA-1"/>
    <property type="gene ID" value="SBAD_0001127001"/>
</dbReference>
<dbReference type="Pfam" id="PF16746">
    <property type="entry name" value="BAR_3"/>
    <property type="match status" value="1"/>
</dbReference>
<dbReference type="SUPFAM" id="SSF103657">
    <property type="entry name" value="BAR/IMD domain-like"/>
    <property type="match status" value="1"/>
</dbReference>
<dbReference type="InterPro" id="IPR027267">
    <property type="entry name" value="AH/BAR_dom_sf"/>
</dbReference>
<sequence length="88" mass="10046">MVLRPLEFADCLADSPWFRANLHEHECSLQRSYKTIKLLENQCRELVSAAHKKGLGQRVDSVFGFLTRRFLSVCDIENDDDVSQASSC</sequence>
<evidence type="ECO:0000313" key="4">
    <source>
        <dbReference type="WBParaSite" id="SBAD_0001127001-mRNA-1"/>
    </source>
</evidence>
<organism evidence="4">
    <name type="scientific">Soboliphyme baturini</name>
    <dbReference type="NCBI Taxonomy" id="241478"/>
    <lineage>
        <taxon>Eukaryota</taxon>
        <taxon>Metazoa</taxon>
        <taxon>Ecdysozoa</taxon>
        <taxon>Nematoda</taxon>
        <taxon>Enoplea</taxon>
        <taxon>Dorylaimia</taxon>
        <taxon>Dioctophymatida</taxon>
        <taxon>Dioctophymatoidea</taxon>
        <taxon>Soboliphymatidae</taxon>
        <taxon>Soboliphyme</taxon>
    </lineage>
</organism>
<dbReference type="PANTHER" id="PTHR12552">
    <property type="entry name" value="OLIGOPHRENIN 1"/>
    <property type="match status" value="1"/>
</dbReference>
<dbReference type="Proteomes" id="UP000270296">
    <property type="component" value="Unassembled WGS sequence"/>
</dbReference>
<dbReference type="GO" id="GO:0005737">
    <property type="term" value="C:cytoplasm"/>
    <property type="evidence" value="ECO:0007669"/>
    <property type="project" value="InterPro"/>
</dbReference>
<accession>A0A183J4U6</accession>